<evidence type="ECO:0000313" key="15">
    <source>
        <dbReference type="Proteomes" id="UP001497623"/>
    </source>
</evidence>
<dbReference type="GO" id="GO:0070987">
    <property type="term" value="P:error-free translesion synthesis"/>
    <property type="evidence" value="ECO:0007669"/>
    <property type="project" value="TreeGrafter"/>
</dbReference>
<keyword evidence="9" id="KW-0460">Magnesium</keyword>
<keyword evidence="11" id="KW-0234">DNA repair</keyword>
<keyword evidence="4" id="KW-0237">DNA synthesis</keyword>
<evidence type="ECO:0000256" key="9">
    <source>
        <dbReference type="ARBA" id="ARBA00022842"/>
    </source>
</evidence>
<keyword evidence="5" id="KW-0808">Transferase</keyword>
<dbReference type="GO" id="GO:0006281">
    <property type="term" value="P:DNA repair"/>
    <property type="evidence" value="ECO:0007669"/>
    <property type="project" value="UniProtKB-KW"/>
</dbReference>
<dbReference type="GO" id="GO:0003887">
    <property type="term" value="F:DNA-directed DNA polymerase activity"/>
    <property type="evidence" value="ECO:0007669"/>
    <property type="project" value="TreeGrafter"/>
</dbReference>
<dbReference type="Gene3D" id="3.30.1490.100">
    <property type="entry name" value="DNA polymerase, Y-family, little finger domain"/>
    <property type="match status" value="1"/>
</dbReference>
<dbReference type="SUPFAM" id="SSF100879">
    <property type="entry name" value="Lesion bypass DNA polymerase (Y-family), little finger domain"/>
    <property type="match status" value="1"/>
</dbReference>
<evidence type="ECO:0000256" key="3">
    <source>
        <dbReference type="ARBA" id="ARBA00020399"/>
    </source>
</evidence>
<dbReference type="GO" id="GO:0005634">
    <property type="term" value="C:nucleus"/>
    <property type="evidence" value="ECO:0007669"/>
    <property type="project" value="UniProtKB-SubCell"/>
</dbReference>
<keyword evidence="10" id="KW-0238">DNA-binding</keyword>
<dbReference type="InterPro" id="IPR036775">
    <property type="entry name" value="DNA_pol_Y-fam_lit_finger_sf"/>
</dbReference>
<reference evidence="14 15" key="1">
    <citation type="submission" date="2024-05" db="EMBL/GenBank/DDBJ databases">
        <authorList>
            <person name="Wallberg A."/>
        </authorList>
    </citation>
    <scope>NUCLEOTIDE SEQUENCE [LARGE SCALE GENOMIC DNA]</scope>
</reference>
<accession>A0AAV2SEP9</accession>
<comment type="subcellular location">
    <subcellularLocation>
        <location evidence="1">Nucleus</location>
    </subcellularLocation>
</comment>
<gene>
    <name evidence="14" type="ORF">MNOR_LOCUS36680</name>
</gene>
<evidence type="ECO:0000256" key="5">
    <source>
        <dbReference type="ARBA" id="ARBA00022679"/>
    </source>
</evidence>
<keyword evidence="7" id="KW-0479">Metal-binding</keyword>
<dbReference type="EMBL" id="CAXKWB010068385">
    <property type="protein sequence ID" value="CAL4191900.1"/>
    <property type="molecule type" value="Genomic_DNA"/>
</dbReference>
<evidence type="ECO:0000259" key="13">
    <source>
        <dbReference type="Pfam" id="PF11799"/>
    </source>
</evidence>
<feature type="non-terminal residue" evidence="14">
    <location>
        <position position="226"/>
    </location>
</feature>
<dbReference type="FunFam" id="3.30.1490.100:FF:000001">
    <property type="entry name" value="DNA repair protein REV1"/>
    <property type="match status" value="1"/>
</dbReference>
<keyword evidence="6" id="KW-0548">Nucleotidyltransferase</keyword>
<protein>
    <recommendedName>
        <fullName evidence="3">DNA repair protein REV1</fullName>
    </recommendedName>
</protein>
<dbReference type="GO" id="GO:0042276">
    <property type="term" value="P:error-prone translesion synthesis"/>
    <property type="evidence" value="ECO:0007669"/>
    <property type="project" value="TreeGrafter"/>
</dbReference>
<organism evidence="14 15">
    <name type="scientific">Meganyctiphanes norvegica</name>
    <name type="common">Northern krill</name>
    <name type="synonym">Thysanopoda norvegica</name>
    <dbReference type="NCBI Taxonomy" id="48144"/>
    <lineage>
        <taxon>Eukaryota</taxon>
        <taxon>Metazoa</taxon>
        <taxon>Ecdysozoa</taxon>
        <taxon>Arthropoda</taxon>
        <taxon>Crustacea</taxon>
        <taxon>Multicrustacea</taxon>
        <taxon>Malacostraca</taxon>
        <taxon>Eumalacostraca</taxon>
        <taxon>Eucarida</taxon>
        <taxon>Euphausiacea</taxon>
        <taxon>Euphausiidae</taxon>
        <taxon>Meganyctiphanes</taxon>
    </lineage>
</organism>
<evidence type="ECO:0000256" key="6">
    <source>
        <dbReference type="ARBA" id="ARBA00022695"/>
    </source>
</evidence>
<keyword evidence="8" id="KW-0227">DNA damage</keyword>
<evidence type="ECO:0000256" key="4">
    <source>
        <dbReference type="ARBA" id="ARBA00022634"/>
    </source>
</evidence>
<dbReference type="GO" id="GO:0003684">
    <property type="term" value="F:damaged DNA binding"/>
    <property type="evidence" value="ECO:0007669"/>
    <property type="project" value="InterPro"/>
</dbReference>
<evidence type="ECO:0000256" key="7">
    <source>
        <dbReference type="ARBA" id="ARBA00022723"/>
    </source>
</evidence>
<sequence length="226" mass="25122">MVADLDAHTTCRVVHDRTTRSKHLIICERKSVSAEVNYGIRFTCQADAVSFVEKLSAEVASRLASINMMGKSITLKLKVRAKNAPIEPSKFMGHGVCDNIAKSVSLNAPTDSAPLIQKHVLALMQQVRSPVQDYRGVGIQVSKLDDQKDSNIKKGASSIKSFLSNKSSLQNKNVHHTAKFEVKMDANNKGQDMLSKTMQGRSSSILDVTIDKKHERWKHFQFLTKT</sequence>
<keyword evidence="15" id="KW-1185">Reference proteome</keyword>
<evidence type="ECO:0000256" key="8">
    <source>
        <dbReference type="ARBA" id="ARBA00022763"/>
    </source>
</evidence>
<comment type="caution">
    <text evidence="14">The sequence shown here is derived from an EMBL/GenBank/DDBJ whole genome shotgun (WGS) entry which is preliminary data.</text>
</comment>
<dbReference type="AlphaFoldDB" id="A0AAV2SEP9"/>
<dbReference type="InterPro" id="IPR017961">
    <property type="entry name" value="DNA_pol_Y-fam_little_finger"/>
</dbReference>
<dbReference type="Pfam" id="PF11799">
    <property type="entry name" value="IMS_C"/>
    <property type="match status" value="1"/>
</dbReference>
<feature type="domain" description="DNA polymerase Y-family little finger" evidence="13">
    <location>
        <begin position="29"/>
        <end position="149"/>
    </location>
</feature>
<evidence type="ECO:0000256" key="11">
    <source>
        <dbReference type="ARBA" id="ARBA00023204"/>
    </source>
</evidence>
<evidence type="ECO:0000256" key="2">
    <source>
        <dbReference type="ARBA" id="ARBA00010945"/>
    </source>
</evidence>
<dbReference type="GO" id="GO:0046872">
    <property type="term" value="F:metal ion binding"/>
    <property type="evidence" value="ECO:0007669"/>
    <property type="project" value="UniProtKB-KW"/>
</dbReference>
<comment type="similarity">
    <text evidence="2">Belongs to the DNA polymerase type-Y family.</text>
</comment>
<evidence type="ECO:0000313" key="14">
    <source>
        <dbReference type="EMBL" id="CAL4191900.1"/>
    </source>
</evidence>
<dbReference type="Proteomes" id="UP001497623">
    <property type="component" value="Unassembled WGS sequence"/>
</dbReference>
<keyword evidence="12" id="KW-0539">Nucleus</keyword>
<dbReference type="GO" id="GO:0017125">
    <property type="term" value="F:deoxycytidyl transferase activity"/>
    <property type="evidence" value="ECO:0007669"/>
    <property type="project" value="TreeGrafter"/>
</dbReference>
<name>A0AAV2SEP9_MEGNR</name>
<evidence type="ECO:0000256" key="1">
    <source>
        <dbReference type="ARBA" id="ARBA00004123"/>
    </source>
</evidence>
<dbReference type="PANTHER" id="PTHR45990:SF1">
    <property type="entry name" value="DNA REPAIR PROTEIN REV1"/>
    <property type="match status" value="1"/>
</dbReference>
<dbReference type="PANTHER" id="PTHR45990">
    <property type="entry name" value="DNA REPAIR PROTEIN REV1"/>
    <property type="match status" value="1"/>
</dbReference>
<evidence type="ECO:0000256" key="10">
    <source>
        <dbReference type="ARBA" id="ARBA00023125"/>
    </source>
</evidence>
<proteinExistence type="inferred from homology"/>
<evidence type="ECO:0000256" key="12">
    <source>
        <dbReference type="ARBA" id="ARBA00023242"/>
    </source>
</evidence>